<dbReference type="InterPro" id="IPR044563">
    <property type="entry name" value="Sgt1-like"/>
</dbReference>
<feature type="domain" description="SGS" evidence="2">
    <location>
        <begin position="111"/>
        <end position="202"/>
    </location>
</feature>
<evidence type="ECO:0000256" key="1">
    <source>
        <dbReference type="SAM" id="MobiDB-lite"/>
    </source>
</evidence>
<accession>A0ABM1N366</accession>
<dbReference type="Gene3D" id="2.60.40.790">
    <property type="match status" value="1"/>
</dbReference>
<dbReference type="PANTHER" id="PTHR45862">
    <property type="entry name" value="PROTEIN SGT1 HOMOLOG"/>
    <property type="match status" value="1"/>
</dbReference>
<organism evidence="4 5">
    <name type="scientific">Nicrophorus vespilloides</name>
    <name type="common">Boreal carrion beetle</name>
    <dbReference type="NCBI Taxonomy" id="110193"/>
    <lineage>
        <taxon>Eukaryota</taxon>
        <taxon>Metazoa</taxon>
        <taxon>Ecdysozoa</taxon>
        <taxon>Arthropoda</taxon>
        <taxon>Hexapoda</taxon>
        <taxon>Insecta</taxon>
        <taxon>Pterygota</taxon>
        <taxon>Neoptera</taxon>
        <taxon>Endopterygota</taxon>
        <taxon>Coleoptera</taxon>
        <taxon>Polyphaga</taxon>
        <taxon>Staphyliniformia</taxon>
        <taxon>Silphidae</taxon>
        <taxon>Nicrophorinae</taxon>
        <taxon>Nicrophorus</taxon>
    </lineage>
</organism>
<dbReference type="SUPFAM" id="SSF49764">
    <property type="entry name" value="HSP20-like chaperones"/>
    <property type="match status" value="1"/>
</dbReference>
<gene>
    <name evidence="5" type="primary">LOC108566072</name>
</gene>
<dbReference type="InterPro" id="IPR007052">
    <property type="entry name" value="CS_dom"/>
</dbReference>
<evidence type="ECO:0000259" key="3">
    <source>
        <dbReference type="PROSITE" id="PS51203"/>
    </source>
</evidence>
<evidence type="ECO:0000259" key="2">
    <source>
        <dbReference type="PROSITE" id="PS51048"/>
    </source>
</evidence>
<dbReference type="PROSITE" id="PS51048">
    <property type="entry name" value="SGS"/>
    <property type="match status" value="1"/>
</dbReference>
<feature type="region of interest" description="Disordered" evidence="1">
    <location>
        <begin position="181"/>
        <end position="202"/>
    </location>
</feature>
<dbReference type="Proteomes" id="UP000695000">
    <property type="component" value="Unplaced"/>
</dbReference>
<feature type="compositionally biased region" description="Basic and acidic residues" evidence="1">
    <location>
        <begin position="184"/>
        <end position="202"/>
    </location>
</feature>
<dbReference type="InterPro" id="IPR008978">
    <property type="entry name" value="HSP20-like_chaperone"/>
</dbReference>
<dbReference type="Pfam" id="PF04969">
    <property type="entry name" value="CS"/>
    <property type="match status" value="1"/>
</dbReference>
<keyword evidence="4" id="KW-1185">Reference proteome</keyword>
<dbReference type="GeneID" id="108566072"/>
<proteinExistence type="predicted"/>
<dbReference type="InterPro" id="IPR007699">
    <property type="entry name" value="SGS_dom"/>
</dbReference>
<reference evidence="5" key="1">
    <citation type="submission" date="2025-08" db="UniProtKB">
        <authorList>
            <consortium name="RefSeq"/>
        </authorList>
    </citation>
    <scope>IDENTIFICATION</scope>
    <source>
        <tissue evidence="5">Whole Larva</tissue>
    </source>
</reference>
<dbReference type="PROSITE" id="PS51203">
    <property type="entry name" value="CS"/>
    <property type="match status" value="1"/>
</dbReference>
<protein>
    <submittedName>
        <fullName evidence="5">Protein SGT1 homolog</fullName>
    </submittedName>
</protein>
<evidence type="ECO:0000313" key="4">
    <source>
        <dbReference type="Proteomes" id="UP000695000"/>
    </source>
</evidence>
<feature type="domain" description="CS" evidence="3">
    <location>
        <begin position="4"/>
        <end position="92"/>
    </location>
</feature>
<sequence>MATGSSIKTDWYQTEVAVVITILVKNLKDEDVKITFGESVLEVELQVNGMKECLTYQLAHHVDPSAGSYKIMSTKVEIKLKKIDGIRWAKLEGDPTVDTPKTIAINNDFDKPPAYPTSKGTNWTAIEKELDEQEAKEKPEGEEALNKLFQEIYGKGSDEVKKAMNKSFMESGGTVLSTNWSEIGSKKVEVKPPDGTEFKKWD</sequence>
<evidence type="ECO:0000313" key="5">
    <source>
        <dbReference type="RefSeq" id="XP_017781266.1"/>
    </source>
</evidence>
<name>A0ABM1N366_NICVS</name>
<dbReference type="Pfam" id="PF05002">
    <property type="entry name" value="SGS"/>
    <property type="match status" value="1"/>
</dbReference>
<dbReference type="RefSeq" id="XP_017781266.1">
    <property type="nucleotide sequence ID" value="XM_017925777.1"/>
</dbReference>